<dbReference type="Pfam" id="PF03591">
    <property type="entry name" value="AzlC"/>
    <property type="match status" value="1"/>
</dbReference>
<feature type="transmembrane region" description="Helical" evidence="8">
    <location>
        <begin position="77"/>
        <end position="95"/>
    </location>
</feature>
<dbReference type="AlphaFoldDB" id="V7DE78"/>
<feature type="transmembrane region" description="Helical" evidence="8">
    <location>
        <begin position="160"/>
        <end position="183"/>
    </location>
</feature>
<evidence type="ECO:0000256" key="8">
    <source>
        <dbReference type="SAM" id="Phobius"/>
    </source>
</evidence>
<keyword evidence="6 8" id="KW-1133">Transmembrane helix</keyword>
<gene>
    <name evidence="9" type="ORF">O164_08685</name>
</gene>
<evidence type="ECO:0000256" key="3">
    <source>
        <dbReference type="ARBA" id="ARBA00022448"/>
    </source>
</evidence>
<evidence type="ECO:0000256" key="5">
    <source>
        <dbReference type="ARBA" id="ARBA00022692"/>
    </source>
</evidence>
<protein>
    <submittedName>
        <fullName evidence="9">Branched-chain amino acid ABC transporter permease</fullName>
    </submittedName>
</protein>
<dbReference type="InterPro" id="IPR011606">
    <property type="entry name" value="Brnchd-chn_aa_trnsp_permease"/>
</dbReference>
<feature type="transmembrane region" description="Helical" evidence="8">
    <location>
        <begin position="214"/>
        <end position="233"/>
    </location>
</feature>
<evidence type="ECO:0000256" key="6">
    <source>
        <dbReference type="ARBA" id="ARBA00022989"/>
    </source>
</evidence>
<feature type="transmembrane region" description="Helical" evidence="8">
    <location>
        <begin position="39"/>
        <end position="57"/>
    </location>
</feature>
<organism evidence="9 10">
    <name type="scientific">Pseudomonas taiwanensis SJ9</name>
    <dbReference type="NCBI Taxonomy" id="1388762"/>
    <lineage>
        <taxon>Bacteria</taxon>
        <taxon>Pseudomonadati</taxon>
        <taxon>Pseudomonadota</taxon>
        <taxon>Gammaproteobacteria</taxon>
        <taxon>Pseudomonadales</taxon>
        <taxon>Pseudomonadaceae</taxon>
        <taxon>Pseudomonas</taxon>
    </lineage>
</organism>
<keyword evidence="4" id="KW-1003">Cell membrane</keyword>
<reference evidence="9 10" key="1">
    <citation type="submission" date="2013-10" db="EMBL/GenBank/DDBJ databases">
        <title>Whole Genome Shotgun Sequence of Pseudomonas taiwanensis SJ9.</title>
        <authorList>
            <person name="Hong S.-J."/>
            <person name="Shin J.-H."/>
        </authorList>
    </citation>
    <scope>NUCLEOTIDE SEQUENCE [LARGE SCALE GENOMIC DNA]</scope>
    <source>
        <strain evidence="9 10">SJ9</strain>
    </source>
</reference>
<keyword evidence="3" id="KW-0813">Transport</keyword>
<dbReference type="PANTHER" id="PTHR34979">
    <property type="entry name" value="INNER MEMBRANE PROTEIN YGAZ"/>
    <property type="match status" value="1"/>
</dbReference>
<feature type="non-terminal residue" evidence="9">
    <location>
        <position position="1"/>
    </location>
</feature>
<keyword evidence="7 8" id="KW-0472">Membrane</keyword>
<evidence type="ECO:0000313" key="9">
    <source>
        <dbReference type="EMBL" id="ESW40038.1"/>
    </source>
</evidence>
<proteinExistence type="inferred from homology"/>
<dbReference type="PANTHER" id="PTHR34979:SF1">
    <property type="entry name" value="INNER MEMBRANE PROTEIN YGAZ"/>
    <property type="match status" value="1"/>
</dbReference>
<evidence type="ECO:0000313" key="10">
    <source>
        <dbReference type="Proteomes" id="UP000018511"/>
    </source>
</evidence>
<evidence type="ECO:0000256" key="4">
    <source>
        <dbReference type="ARBA" id="ARBA00022475"/>
    </source>
</evidence>
<dbReference type="GO" id="GO:1903785">
    <property type="term" value="P:L-valine transmembrane transport"/>
    <property type="evidence" value="ECO:0007669"/>
    <property type="project" value="TreeGrafter"/>
</dbReference>
<dbReference type="Proteomes" id="UP000018511">
    <property type="component" value="Unassembled WGS sequence"/>
</dbReference>
<dbReference type="PATRIC" id="fig|1388762.3.peg.1744"/>
<evidence type="ECO:0000256" key="7">
    <source>
        <dbReference type="ARBA" id="ARBA00023136"/>
    </source>
</evidence>
<evidence type="ECO:0000256" key="1">
    <source>
        <dbReference type="ARBA" id="ARBA00004651"/>
    </source>
</evidence>
<evidence type="ECO:0000256" key="2">
    <source>
        <dbReference type="ARBA" id="ARBA00010735"/>
    </source>
</evidence>
<keyword evidence="5 8" id="KW-0812">Transmembrane</keyword>
<comment type="similarity">
    <text evidence="2">Belongs to the AzlC family.</text>
</comment>
<name>V7DE78_9PSED</name>
<sequence length="261" mass="28041">RSHKVETSKIVQAIPRPVWHAGLPSTRTAATMPHIARQAFLHGAIAILPLSLAVAPWGLLAGSMAIEANLSAWEGQGLSAIVFAGAAQLVAIGMLKGGANLASILLTTLLLTSQHLLYGLTMRPVLSSQPLRWRLGLGFLLTDEFFALTSQYDQQQFNRWYALGVGLTFYVAWNLFTLAGILLGQNIPHLDQLGLDFSIVATFVALIAPLVRNLATLVCVAVSLFCSVLFSYWHWETALVAAGLLGMSAGFVCQKFAGARA</sequence>
<feature type="transmembrane region" description="Helical" evidence="8">
    <location>
        <begin position="189"/>
        <end position="207"/>
    </location>
</feature>
<dbReference type="GO" id="GO:0005886">
    <property type="term" value="C:plasma membrane"/>
    <property type="evidence" value="ECO:0007669"/>
    <property type="project" value="UniProtKB-SubCell"/>
</dbReference>
<dbReference type="EMBL" id="AXUP01000096">
    <property type="protein sequence ID" value="ESW40038.1"/>
    <property type="molecule type" value="Genomic_DNA"/>
</dbReference>
<accession>V7DE78</accession>
<feature type="transmembrane region" description="Helical" evidence="8">
    <location>
        <begin position="239"/>
        <end position="257"/>
    </location>
</feature>
<comment type="subcellular location">
    <subcellularLocation>
        <location evidence="1">Cell membrane</location>
        <topology evidence="1">Multi-pass membrane protein</topology>
    </subcellularLocation>
</comment>
<comment type="caution">
    <text evidence="9">The sequence shown here is derived from an EMBL/GenBank/DDBJ whole genome shotgun (WGS) entry which is preliminary data.</text>
</comment>